<evidence type="ECO:0000313" key="2">
    <source>
        <dbReference type="Proteomes" id="UP000826656"/>
    </source>
</evidence>
<reference evidence="1 2" key="1">
    <citation type="journal article" date="2021" name="bioRxiv">
        <title>Chromosome-scale and haplotype-resolved genome assembly of a tetraploid potato cultivar.</title>
        <authorList>
            <person name="Sun H."/>
            <person name="Jiao W.-B."/>
            <person name="Krause K."/>
            <person name="Campoy J.A."/>
            <person name="Goel M."/>
            <person name="Folz-Donahue K."/>
            <person name="Kukat C."/>
            <person name="Huettel B."/>
            <person name="Schneeberger K."/>
        </authorList>
    </citation>
    <scope>NUCLEOTIDE SEQUENCE [LARGE SCALE GENOMIC DNA]</scope>
    <source>
        <strain evidence="1">SolTubOtavaFocal</strain>
        <tissue evidence="1">Leaves</tissue>
    </source>
</reference>
<organism evidence="1 2">
    <name type="scientific">Solanum tuberosum</name>
    <name type="common">Potato</name>
    <dbReference type="NCBI Taxonomy" id="4113"/>
    <lineage>
        <taxon>Eukaryota</taxon>
        <taxon>Viridiplantae</taxon>
        <taxon>Streptophyta</taxon>
        <taxon>Embryophyta</taxon>
        <taxon>Tracheophyta</taxon>
        <taxon>Spermatophyta</taxon>
        <taxon>Magnoliopsida</taxon>
        <taxon>eudicotyledons</taxon>
        <taxon>Gunneridae</taxon>
        <taxon>Pentapetalae</taxon>
        <taxon>asterids</taxon>
        <taxon>lamiids</taxon>
        <taxon>Solanales</taxon>
        <taxon>Solanaceae</taxon>
        <taxon>Solanoideae</taxon>
        <taxon>Solaneae</taxon>
        <taxon>Solanum</taxon>
    </lineage>
</organism>
<proteinExistence type="predicted"/>
<dbReference type="PANTHER" id="PTHR16083:SF52">
    <property type="entry name" value="TMV RESISTANCE PROTEIN N-LIKE"/>
    <property type="match status" value="1"/>
</dbReference>
<keyword evidence="2" id="KW-1185">Reference proteome</keyword>
<dbReference type="Pfam" id="PF00560">
    <property type="entry name" value="LRR_1"/>
    <property type="match status" value="2"/>
</dbReference>
<comment type="caution">
    <text evidence="1">The sequence shown here is derived from an EMBL/GenBank/DDBJ whole genome shotgun (WGS) entry which is preliminary data.</text>
</comment>
<dbReference type="Gene3D" id="3.80.10.10">
    <property type="entry name" value="Ribonuclease Inhibitor"/>
    <property type="match status" value="1"/>
</dbReference>
<evidence type="ECO:0000313" key="1">
    <source>
        <dbReference type="EMBL" id="KAH0748078.1"/>
    </source>
</evidence>
<accession>A0ABQ7UFW3</accession>
<dbReference type="InterPro" id="IPR032675">
    <property type="entry name" value="LRR_dom_sf"/>
</dbReference>
<protein>
    <submittedName>
        <fullName evidence="1">Uncharacterized protein</fullName>
    </submittedName>
</protein>
<dbReference type="EMBL" id="JAIVGD010000019">
    <property type="protein sequence ID" value="KAH0748078.1"/>
    <property type="molecule type" value="Genomic_DNA"/>
</dbReference>
<dbReference type="Proteomes" id="UP000826656">
    <property type="component" value="Unassembled WGS sequence"/>
</dbReference>
<sequence>MEKLVALPSSIGMLKGLVKLDVSWCPKLKMLPEEIGDLESLEELDASCTRISQPPSSIVQLNKLKSLSFSGQCLEDGVHFVFPQVNEGLRSLEILILSFCNLIDGGLPEDIGCLSSLKELHLNGNNFVHLPESITQLSDLETLYLPNCKRLPQLPEFSKQLCHDPIYQVMMAPTITHQQVSQPVTRNNK</sequence>
<name>A0ABQ7UFW3_SOLTU</name>
<dbReference type="SUPFAM" id="SSF52047">
    <property type="entry name" value="RNI-like"/>
    <property type="match status" value="1"/>
</dbReference>
<dbReference type="InterPro" id="IPR001611">
    <property type="entry name" value="Leu-rich_rpt"/>
</dbReference>
<dbReference type="PANTHER" id="PTHR16083">
    <property type="entry name" value="LEUCINE RICH REPEAT CONTAINING PROTEIN"/>
    <property type="match status" value="1"/>
</dbReference>
<gene>
    <name evidence="1" type="ORF">KY290_027310</name>
</gene>